<name>A0ABX5YSB6_9PLAN</name>
<organism evidence="2 3">
    <name type="scientific">Gimesia maris</name>
    <dbReference type="NCBI Taxonomy" id="122"/>
    <lineage>
        <taxon>Bacteria</taxon>
        <taxon>Pseudomonadati</taxon>
        <taxon>Planctomycetota</taxon>
        <taxon>Planctomycetia</taxon>
        <taxon>Planctomycetales</taxon>
        <taxon>Planctomycetaceae</taxon>
        <taxon>Gimesia</taxon>
    </lineage>
</organism>
<keyword evidence="1" id="KW-1133">Transmembrane helix</keyword>
<dbReference type="InterPro" id="IPR011050">
    <property type="entry name" value="Pectin_lyase_fold/virulence"/>
</dbReference>
<dbReference type="EMBL" id="CP042910">
    <property type="protein sequence ID" value="QEG18669.1"/>
    <property type="molecule type" value="Genomic_DNA"/>
</dbReference>
<protein>
    <recommendedName>
        <fullName evidence="4">Inverse autotransporter beta-domain domain-containing protein</fullName>
    </recommendedName>
</protein>
<dbReference type="InterPro" id="IPR006626">
    <property type="entry name" value="PbH1"/>
</dbReference>
<evidence type="ECO:0008006" key="4">
    <source>
        <dbReference type="Google" id="ProtNLM"/>
    </source>
</evidence>
<keyword evidence="3" id="KW-1185">Reference proteome</keyword>
<evidence type="ECO:0000313" key="3">
    <source>
        <dbReference type="Proteomes" id="UP000322887"/>
    </source>
</evidence>
<proteinExistence type="predicted"/>
<dbReference type="SUPFAM" id="SSF51126">
    <property type="entry name" value="Pectin lyase-like"/>
    <property type="match status" value="2"/>
</dbReference>
<keyword evidence="1" id="KW-0812">Transmembrane</keyword>
<accession>A0ABX5YSB6</accession>
<dbReference type="InterPro" id="IPR038177">
    <property type="entry name" value="IAT_beta_sf"/>
</dbReference>
<dbReference type="Gene3D" id="2.40.160.160">
    <property type="entry name" value="Inverse autotransporter, beta-domain"/>
    <property type="match status" value="1"/>
</dbReference>
<evidence type="ECO:0000256" key="1">
    <source>
        <dbReference type="SAM" id="Phobius"/>
    </source>
</evidence>
<dbReference type="InterPro" id="IPR012334">
    <property type="entry name" value="Pectin_lyas_fold"/>
</dbReference>
<evidence type="ECO:0000313" key="2">
    <source>
        <dbReference type="EMBL" id="QEG18669.1"/>
    </source>
</evidence>
<dbReference type="Proteomes" id="UP000322887">
    <property type="component" value="Chromosome"/>
</dbReference>
<feature type="transmembrane region" description="Helical" evidence="1">
    <location>
        <begin position="54"/>
        <end position="76"/>
    </location>
</feature>
<reference evidence="2 3" key="1">
    <citation type="submission" date="2019-08" db="EMBL/GenBank/DDBJ databases">
        <title>Deep-cultivation of Planctomycetes and their phenomic and genomic characterization uncovers novel biology.</title>
        <authorList>
            <person name="Wiegand S."/>
            <person name="Jogler M."/>
            <person name="Boedeker C."/>
            <person name="Pinto D."/>
            <person name="Vollmers J."/>
            <person name="Rivas-Marin E."/>
            <person name="Kohn T."/>
            <person name="Peeters S.H."/>
            <person name="Heuer A."/>
            <person name="Rast P."/>
            <person name="Oberbeckmann S."/>
            <person name="Bunk B."/>
            <person name="Jeske O."/>
            <person name="Meyerdierks A."/>
            <person name="Storesund J.E."/>
            <person name="Kallscheuer N."/>
            <person name="Luecker S."/>
            <person name="Lage O.M."/>
            <person name="Pohl T."/>
            <person name="Merkel B.J."/>
            <person name="Hornburger P."/>
            <person name="Mueller R.-W."/>
            <person name="Bruemmer F."/>
            <person name="Labrenz M."/>
            <person name="Spormann A.M."/>
            <person name="Op den Camp H."/>
            <person name="Overmann J."/>
            <person name="Amann R."/>
            <person name="Jetten M.S.M."/>
            <person name="Mascher T."/>
            <person name="Medema M.H."/>
            <person name="Devos D.P."/>
            <person name="Kaster A.-K."/>
            <person name="Ovreas L."/>
            <person name="Rohde M."/>
            <person name="Galperin M.Y."/>
            <person name="Jogler C."/>
        </authorList>
    </citation>
    <scope>NUCLEOTIDE SEQUENCE [LARGE SCALE GENOMIC DNA]</scope>
    <source>
        <strain evidence="2 3">DSM 8797</strain>
    </source>
</reference>
<gene>
    <name evidence="2" type="ORF">GmarT_45590</name>
</gene>
<keyword evidence="1" id="KW-0472">Membrane</keyword>
<dbReference type="SMART" id="SM00710">
    <property type="entry name" value="PbH1"/>
    <property type="match status" value="9"/>
</dbReference>
<sequence length="1337" mass="140875">MDFPENIVIDQNKFMTDQNRTNRDENAKMHSACFAEVKQMPVLTSSYSGRFMKIAFRLIAGVIVLAISAMSGTLLAEDEVEFSTIIADGSEATDTLDGISSVVPGNGMGTLFRAGHQAGKTVGLGESISHIEAMPYLFTHTKNPDDAGMMFGNFRLWRTNRGNLGGGAGLGYRFYNYDTDRIFGTSFYYDRDDSTDKIFQQLALNVETMGRYWDANGNFYLPIGNREQQLNLEFNDGSQRFSGFNVLYDQTRTIGKSMRGFDAEIGVPIWGELAQQFQARAYAGTYGFQASESADVWGWRGRLQAYPLPNVLTELSITSDDTFNTNVFFNVTWTFAGRPEWNQMEKSTQMYRMAERVRKNYNVVVEQSKVVDSGLVAINPETGLPWTISHVDSYAGAGGTGSVLDPYQTIPEAQAGVSRDIIFTHAGSEYSNAAPITLVAGDRILGEGQGVDHFINIQGFGSKLLPNSPLYGSPLRPNSLIRPTFNDTVGDGAILASNSEFSGFILNNATGRGIVGIGVSETVVNNVDVNNAVGEGIYLNSTSGTLTFETTNVTNSAGDAFVVDGGNPLIRYETGTITNTGAGRAVLVQNTTGGSVNMTGSRISDTNSQGVLINNIGGGAVLDNVTITGSTNEGIHVTGGSANAVVTIRNTAQAATIIDSATDASIFVEDYPGVFQMQDIDILNRNGTGILVENLTGNMSVVGNTTISDGVSLATEHGIDINNTSGNISFGGNVGVTGSAGEGISFNTGGNTGTFSVSGTTTVSGTANEAFIVLDDSPIIRMGNMVLSNSSTTSSVLLIDNAGQGGTAGSVSFNNTTVTGTTNAAVPVVHILNTTPIVSFGSLNVTANSIAYVAPVVLPVVDPPVGVYVHDNPGNVNFGDLNITAVDNLALIANDNAGTLSSTGGIITVTDAAAIDIEDSSLSLNLTSVTAGPSNGPDLNTVNSAGDNAFYLNSAGIRLVRTPGLFSIAGDGATIDAGGTITATTHGVWMEDIGRVNLDGLEIQIPTVSGIEWHETDVDDGPRVNLTRVRVEDSLGDGVRIVNGRTFQMVDSELLDNGTDNTEHSIDYLANIELDDTDDDVFAIILQNNTITDDSADAIRIQSGGLLDDSLLTVSMEGNNITNSISNTAGLSVIWEGPMDITVTNGNQFFGTGATNNQGIDIEATSSDLEDLMTLTVTNNNNFTIAGTNSEGIQVTTEGPSNILIANNIDQGFVMAGEDSTGLRFLDLAANSSVQIDTNIINMSAIGGDAIFFDLIDATSSSVVIDNNLIGLFDGGFDDNETAVGFNAMLNGPLQLGTGINNIVNVTTVGNNNSFILFNPGGGTFDGQISLNGFLLP</sequence>
<dbReference type="Gene3D" id="2.160.20.10">
    <property type="entry name" value="Single-stranded right-handed beta-helix, Pectin lyase-like"/>
    <property type="match status" value="1"/>
</dbReference>